<name>A0AAE3UFJ5_9BACT</name>
<keyword evidence="2" id="KW-1185">Reference proteome</keyword>
<dbReference type="Proteomes" id="UP001232063">
    <property type="component" value="Unassembled WGS sequence"/>
</dbReference>
<comment type="caution">
    <text evidence="1">The sequence shown here is derived from an EMBL/GenBank/DDBJ whole genome shotgun (WGS) entry which is preliminary data.</text>
</comment>
<dbReference type="AlphaFoldDB" id="A0AAE3UFJ5"/>
<gene>
    <name evidence="1" type="ORF">QNI22_21835</name>
</gene>
<dbReference type="RefSeq" id="WP_314513945.1">
    <property type="nucleotide sequence ID" value="NZ_JASJOU010000008.1"/>
</dbReference>
<protein>
    <recommendedName>
        <fullName evidence="3">Lipocalin-like domain-containing protein</fullName>
    </recommendedName>
</protein>
<evidence type="ECO:0000313" key="2">
    <source>
        <dbReference type="Proteomes" id="UP001232063"/>
    </source>
</evidence>
<dbReference type="EMBL" id="JASJOU010000008">
    <property type="protein sequence ID" value="MDJ1503325.1"/>
    <property type="molecule type" value="Genomic_DNA"/>
</dbReference>
<sequence>MYISIQKRAWRIGKACLVWGGLLIGGSACSEKIEPEPYTYSQLLTGKTSKGWLLTSIQIVDEGIVQTGSAYQFFHPCIADDLYVFYANGDRTFEAQEGASKCSSGDPDVYVTGNWSVINATATLQFPLPIFTGTTAVPFTIKELTATSLTVEYYFFDIDASYRFIFTAQTSG</sequence>
<reference evidence="1" key="1">
    <citation type="submission" date="2023-05" db="EMBL/GenBank/DDBJ databases">
        <authorList>
            <person name="Zhang X."/>
        </authorList>
    </citation>
    <scope>NUCLEOTIDE SEQUENCE</scope>
    <source>
        <strain evidence="1">BD1B2-1</strain>
    </source>
</reference>
<evidence type="ECO:0008006" key="3">
    <source>
        <dbReference type="Google" id="ProtNLM"/>
    </source>
</evidence>
<evidence type="ECO:0000313" key="1">
    <source>
        <dbReference type="EMBL" id="MDJ1503325.1"/>
    </source>
</evidence>
<accession>A0AAE3UFJ5</accession>
<dbReference type="PROSITE" id="PS51257">
    <property type="entry name" value="PROKAR_LIPOPROTEIN"/>
    <property type="match status" value="1"/>
</dbReference>
<organism evidence="1 2">
    <name type="scientific">Xanthocytophaga agilis</name>
    <dbReference type="NCBI Taxonomy" id="3048010"/>
    <lineage>
        <taxon>Bacteria</taxon>
        <taxon>Pseudomonadati</taxon>
        <taxon>Bacteroidota</taxon>
        <taxon>Cytophagia</taxon>
        <taxon>Cytophagales</taxon>
        <taxon>Rhodocytophagaceae</taxon>
        <taxon>Xanthocytophaga</taxon>
    </lineage>
</organism>
<proteinExistence type="predicted"/>